<evidence type="ECO:0000256" key="1">
    <source>
        <dbReference type="ARBA" id="ARBA00008857"/>
    </source>
</evidence>
<dbReference type="Gene3D" id="1.10.443.10">
    <property type="entry name" value="Intergrase catalytic core"/>
    <property type="match status" value="1"/>
</dbReference>
<dbReference type="PROSITE" id="PS51898">
    <property type="entry name" value="TYR_RECOMBINASE"/>
    <property type="match status" value="1"/>
</dbReference>
<dbReference type="PROSITE" id="PS51900">
    <property type="entry name" value="CB"/>
    <property type="match status" value="1"/>
</dbReference>
<dbReference type="RefSeq" id="WP_344338882.1">
    <property type="nucleotide sequence ID" value="NZ_BAAAKJ010000252.1"/>
</dbReference>
<keyword evidence="2" id="KW-0229">DNA integration</keyword>
<dbReference type="SUPFAM" id="SSF56349">
    <property type="entry name" value="DNA breaking-rejoining enzymes"/>
    <property type="match status" value="1"/>
</dbReference>
<comment type="caution">
    <text evidence="8">The sequence shown here is derived from an EMBL/GenBank/DDBJ whole genome shotgun (WGS) entry which is preliminary data.</text>
</comment>
<comment type="similarity">
    <text evidence="1">Belongs to the 'phage' integrase family.</text>
</comment>
<accession>A0ABN1YFT9</accession>
<dbReference type="InterPro" id="IPR011010">
    <property type="entry name" value="DNA_brk_join_enz"/>
</dbReference>
<dbReference type="EMBL" id="BAAAKJ010000252">
    <property type="protein sequence ID" value="GAA1402685.1"/>
    <property type="molecule type" value="Genomic_DNA"/>
</dbReference>
<dbReference type="PANTHER" id="PTHR30629:SF2">
    <property type="entry name" value="PROPHAGE INTEGRASE INTS-RELATED"/>
    <property type="match status" value="1"/>
</dbReference>
<evidence type="ECO:0000256" key="2">
    <source>
        <dbReference type="ARBA" id="ARBA00022908"/>
    </source>
</evidence>
<dbReference type="InterPro" id="IPR044068">
    <property type="entry name" value="CB"/>
</dbReference>
<name>A0ABN1YFT9_9ACTN</name>
<organism evidence="8 9">
    <name type="scientific">Kitasatospora putterlickiae</name>
    <dbReference type="NCBI Taxonomy" id="221725"/>
    <lineage>
        <taxon>Bacteria</taxon>
        <taxon>Bacillati</taxon>
        <taxon>Actinomycetota</taxon>
        <taxon>Actinomycetes</taxon>
        <taxon>Kitasatosporales</taxon>
        <taxon>Streptomycetaceae</taxon>
        <taxon>Kitasatospora</taxon>
    </lineage>
</organism>
<dbReference type="Pfam" id="PF00589">
    <property type="entry name" value="Phage_integrase"/>
    <property type="match status" value="1"/>
</dbReference>
<keyword evidence="3 5" id="KW-0238">DNA-binding</keyword>
<evidence type="ECO:0000259" key="7">
    <source>
        <dbReference type="PROSITE" id="PS51900"/>
    </source>
</evidence>
<evidence type="ECO:0000313" key="8">
    <source>
        <dbReference type="EMBL" id="GAA1402685.1"/>
    </source>
</evidence>
<keyword evidence="9" id="KW-1185">Reference proteome</keyword>
<evidence type="ECO:0000256" key="4">
    <source>
        <dbReference type="ARBA" id="ARBA00023172"/>
    </source>
</evidence>
<dbReference type="InterPro" id="IPR010998">
    <property type="entry name" value="Integrase_recombinase_N"/>
</dbReference>
<proteinExistence type="inferred from homology"/>
<evidence type="ECO:0000313" key="9">
    <source>
        <dbReference type="Proteomes" id="UP001499863"/>
    </source>
</evidence>
<dbReference type="CDD" id="cd01189">
    <property type="entry name" value="INT_ICEBs1_C_like"/>
    <property type="match status" value="1"/>
</dbReference>
<protein>
    <submittedName>
        <fullName evidence="8">Site-specific integrase</fullName>
    </submittedName>
</protein>
<feature type="domain" description="Tyr recombinase" evidence="6">
    <location>
        <begin position="173"/>
        <end position="379"/>
    </location>
</feature>
<dbReference type="InterPro" id="IPR050808">
    <property type="entry name" value="Phage_Integrase"/>
</dbReference>
<evidence type="ECO:0000256" key="3">
    <source>
        <dbReference type="ARBA" id="ARBA00023125"/>
    </source>
</evidence>
<reference evidence="8 9" key="1">
    <citation type="journal article" date="2019" name="Int. J. Syst. Evol. Microbiol.">
        <title>The Global Catalogue of Microorganisms (GCM) 10K type strain sequencing project: providing services to taxonomists for standard genome sequencing and annotation.</title>
        <authorList>
            <consortium name="The Broad Institute Genomics Platform"/>
            <consortium name="The Broad Institute Genome Sequencing Center for Infectious Disease"/>
            <person name="Wu L."/>
            <person name="Ma J."/>
        </authorList>
    </citation>
    <scope>NUCLEOTIDE SEQUENCE [LARGE SCALE GENOMIC DNA]</scope>
    <source>
        <strain evidence="8 9">JCM 12393</strain>
    </source>
</reference>
<sequence length="388" mass="43023">MTKRRSRGDGGLHWDEKRQRWIATANLGFDPSGKRITKRGSGKTKTEAKNKLKEVLRDFEDGLAIAPTNYTVANAVNDWLAFGLAGRDEKTVETSGIICRNHVIPALGARKLRDLSAEDVDRWLADKAKSLSTRTLQSLHSCLNRAVKRAMARDKVKRNVVELCSVPTGQPGRPSKSLTFAQAEAVLKAAERTSMHAYIVVSLLTGARTEELRALTWDHVFLKGQPAATPPVPPYMAVWRSVRASGDTKTQKSRRTIALPARCVEALWDHWVDQGWDRLAVGDKWEENNLVFHSAVGTELDPSHVRRAFRAAIGTAEGINAADWTPRELRHSFVSLLSDSGVPLEEISRLVGHSSTAVTEEVYRHQIRPVIQTGATVMDDLFAQDPEA</sequence>
<feature type="domain" description="Core-binding (CB)" evidence="7">
    <location>
        <begin position="70"/>
        <end position="151"/>
    </location>
</feature>
<gene>
    <name evidence="8" type="ORF">GCM10009639_46370</name>
</gene>
<dbReference type="PANTHER" id="PTHR30629">
    <property type="entry name" value="PROPHAGE INTEGRASE"/>
    <property type="match status" value="1"/>
</dbReference>
<evidence type="ECO:0000259" key="6">
    <source>
        <dbReference type="PROSITE" id="PS51898"/>
    </source>
</evidence>
<dbReference type="InterPro" id="IPR002104">
    <property type="entry name" value="Integrase_catalytic"/>
</dbReference>
<evidence type="ECO:0000256" key="5">
    <source>
        <dbReference type="PROSITE-ProRule" id="PRU01248"/>
    </source>
</evidence>
<keyword evidence="4" id="KW-0233">DNA recombination</keyword>
<dbReference type="InterPro" id="IPR013762">
    <property type="entry name" value="Integrase-like_cat_sf"/>
</dbReference>
<dbReference type="Proteomes" id="UP001499863">
    <property type="component" value="Unassembled WGS sequence"/>
</dbReference>
<dbReference type="Gene3D" id="1.10.150.130">
    <property type="match status" value="1"/>
</dbReference>